<comment type="caution">
    <text evidence="1">The sequence shown here is derived from an EMBL/GenBank/DDBJ whole genome shotgun (WGS) entry which is preliminary data.</text>
</comment>
<sequence length="75" mass="8887">MNNKKLNKLRKEVVKINRVLLELGFTTEKIMEFWEECQAEALIQHQLPKCTCHDVNQCETWCRAKARFVLNPPTE</sequence>
<proteinExistence type="predicted"/>
<protein>
    <submittedName>
        <fullName evidence="1">Uncharacterized protein</fullName>
    </submittedName>
</protein>
<evidence type="ECO:0000313" key="2">
    <source>
        <dbReference type="Proteomes" id="UP001143545"/>
    </source>
</evidence>
<accession>A0A9W6EUH3</accession>
<dbReference type="AlphaFoldDB" id="A0A9W6EUH3"/>
<organism evidence="1 2">
    <name type="scientific">Neptunitalea chrysea</name>
    <dbReference type="NCBI Taxonomy" id="1647581"/>
    <lineage>
        <taxon>Bacteria</taxon>
        <taxon>Pseudomonadati</taxon>
        <taxon>Bacteroidota</taxon>
        <taxon>Flavobacteriia</taxon>
        <taxon>Flavobacteriales</taxon>
        <taxon>Flavobacteriaceae</taxon>
        <taxon>Neptunitalea</taxon>
    </lineage>
</organism>
<evidence type="ECO:0000313" key="1">
    <source>
        <dbReference type="EMBL" id="GLB51726.1"/>
    </source>
</evidence>
<dbReference type="EMBL" id="BRVP01000004">
    <property type="protein sequence ID" value="GLB51726.1"/>
    <property type="molecule type" value="Genomic_DNA"/>
</dbReference>
<dbReference type="Proteomes" id="UP001143545">
    <property type="component" value="Unassembled WGS sequence"/>
</dbReference>
<gene>
    <name evidence="1" type="ORF">NBRC110019_07650</name>
</gene>
<keyword evidence="2" id="KW-1185">Reference proteome</keyword>
<name>A0A9W6EUH3_9FLAO</name>
<reference evidence="1" key="1">
    <citation type="submission" date="2022-07" db="EMBL/GenBank/DDBJ databases">
        <title>Taxonomy of Novel Oxalotrophic and Methylotrophic Bacteria.</title>
        <authorList>
            <person name="Sahin N."/>
            <person name="Tani A."/>
        </authorList>
    </citation>
    <scope>NUCLEOTIDE SEQUENCE</scope>
    <source>
        <strain evidence="1">AM327</strain>
    </source>
</reference>